<evidence type="ECO:0000256" key="1">
    <source>
        <dbReference type="SAM" id="MobiDB-lite"/>
    </source>
</evidence>
<feature type="region of interest" description="Disordered" evidence="1">
    <location>
        <begin position="52"/>
        <end position="112"/>
    </location>
</feature>
<feature type="region of interest" description="Disordered" evidence="1">
    <location>
        <begin position="1"/>
        <end position="36"/>
    </location>
</feature>
<sequence length="259" mass="29421">MARRFTSEEKGKAITQNSTGPPRLRMRAPEFDPTDLIKENMLKLSTGYNKPYQQRLDRHGGPFGNRVSSAALHPPGPRNKVAPSSFQQNNPQKARTQMDHRNNEVTSPPYTRRRTTYHTDRHREGNIAERKDNSPVLQWRARSPVVAQEVTPPSSPFQPPRRSVGRNLESRDFPPAIELPSREEVLEELRETTLQYICCPDPMESAARKQRVLQSEMNRGVEEAATPTRILQASAALARTETLQVSDLQIHSNQENLQA</sequence>
<gene>
    <name evidence="2" type="ORF">DARMORV10_C08P07070.1</name>
</gene>
<feature type="region of interest" description="Disordered" evidence="1">
    <location>
        <begin position="145"/>
        <end position="174"/>
    </location>
</feature>
<dbReference type="Proteomes" id="UP001295469">
    <property type="component" value="Chromosome C08"/>
</dbReference>
<accession>A0A816TX27</accession>
<name>A0A816TX27_BRANA</name>
<feature type="compositionally biased region" description="Polar residues" evidence="1">
    <location>
        <begin position="82"/>
        <end position="95"/>
    </location>
</feature>
<dbReference type="EMBL" id="HG994372">
    <property type="protein sequence ID" value="CAF2106614.1"/>
    <property type="molecule type" value="Genomic_DNA"/>
</dbReference>
<evidence type="ECO:0000313" key="2">
    <source>
        <dbReference type="EMBL" id="CAF2106614.1"/>
    </source>
</evidence>
<protein>
    <submittedName>
        <fullName evidence="2">(rape) hypothetical protein</fullName>
    </submittedName>
</protein>
<organism evidence="2">
    <name type="scientific">Brassica napus</name>
    <name type="common">Rape</name>
    <dbReference type="NCBI Taxonomy" id="3708"/>
    <lineage>
        <taxon>Eukaryota</taxon>
        <taxon>Viridiplantae</taxon>
        <taxon>Streptophyta</taxon>
        <taxon>Embryophyta</taxon>
        <taxon>Tracheophyta</taxon>
        <taxon>Spermatophyta</taxon>
        <taxon>Magnoliopsida</taxon>
        <taxon>eudicotyledons</taxon>
        <taxon>Gunneridae</taxon>
        <taxon>Pentapetalae</taxon>
        <taxon>rosids</taxon>
        <taxon>malvids</taxon>
        <taxon>Brassicales</taxon>
        <taxon>Brassicaceae</taxon>
        <taxon>Brassiceae</taxon>
        <taxon>Brassica</taxon>
    </lineage>
</organism>
<reference evidence="2" key="1">
    <citation type="submission" date="2021-01" db="EMBL/GenBank/DDBJ databases">
        <authorList>
            <consortium name="Genoscope - CEA"/>
            <person name="William W."/>
        </authorList>
    </citation>
    <scope>NUCLEOTIDE SEQUENCE</scope>
</reference>
<dbReference type="AlphaFoldDB" id="A0A816TX27"/>
<feature type="compositionally biased region" description="Basic and acidic residues" evidence="1">
    <location>
        <begin position="27"/>
        <end position="36"/>
    </location>
</feature>
<feature type="compositionally biased region" description="Basic and acidic residues" evidence="1">
    <location>
        <begin position="1"/>
        <end position="12"/>
    </location>
</feature>
<proteinExistence type="predicted"/>